<keyword evidence="1" id="KW-0472">Membrane</keyword>
<feature type="transmembrane region" description="Helical" evidence="1">
    <location>
        <begin position="21"/>
        <end position="44"/>
    </location>
</feature>
<dbReference type="Proteomes" id="UP001151760">
    <property type="component" value="Unassembled WGS sequence"/>
</dbReference>
<keyword evidence="3" id="KW-1185">Reference proteome</keyword>
<gene>
    <name evidence="2" type="ORF">Tco_1080794</name>
</gene>
<evidence type="ECO:0000313" key="3">
    <source>
        <dbReference type="Proteomes" id="UP001151760"/>
    </source>
</evidence>
<proteinExistence type="predicted"/>
<protein>
    <submittedName>
        <fullName evidence="2">Uncharacterized protein</fullName>
    </submittedName>
</protein>
<evidence type="ECO:0000256" key="1">
    <source>
        <dbReference type="SAM" id="Phobius"/>
    </source>
</evidence>
<accession>A0ABQ5HWZ6</accession>
<reference evidence="2" key="1">
    <citation type="journal article" date="2022" name="Int. J. Mol. Sci.">
        <title>Draft Genome of Tanacetum Coccineum: Genomic Comparison of Closely Related Tanacetum-Family Plants.</title>
        <authorList>
            <person name="Yamashiro T."/>
            <person name="Shiraishi A."/>
            <person name="Nakayama K."/>
            <person name="Satake H."/>
        </authorList>
    </citation>
    <scope>NUCLEOTIDE SEQUENCE</scope>
</reference>
<keyword evidence="1" id="KW-0812">Transmembrane</keyword>
<dbReference type="EMBL" id="BQNB010020064">
    <property type="protein sequence ID" value="GJT91949.1"/>
    <property type="molecule type" value="Genomic_DNA"/>
</dbReference>
<organism evidence="2 3">
    <name type="scientific">Tanacetum coccineum</name>
    <dbReference type="NCBI Taxonomy" id="301880"/>
    <lineage>
        <taxon>Eukaryota</taxon>
        <taxon>Viridiplantae</taxon>
        <taxon>Streptophyta</taxon>
        <taxon>Embryophyta</taxon>
        <taxon>Tracheophyta</taxon>
        <taxon>Spermatophyta</taxon>
        <taxon>Magnoliopsida</taxon>
        <taxon>eudicotyledons</taxon>
        <taxon>Gunneridae</taxon>
        <taxon>Pentapetalae</taxon>
        <taxon>asterids</taxon>
        <taxon>campanulids</taxon>
        <taxon>Asterales</taxon>
        <taxon>Asteraceae</taxon>
        <taxon>Asteroideae</taxon>
        <taxon>Anthemideae</taxon>
        <taxon>Anthemidinae</taxon>
        <taxon>Tanacetum</taxon>
    </lineage>
</organism>
<comment type="caution">
    <text evidence="2">The sequence shown here is derived from an EMBL/GenBank/DDBJ whole genome shotgun (WGS) entry which is preliminary data.</text>
</comment>
<keyword evidence="1" id="KW-1133">Transmembrane helix</keyword>
<name>A0ABQ5HWZ6_9ASTR</name>
<evidence type="ECO:0000313" key="2">
    <source>
        <dbReference type="EMBL" id="GJT91949.1"/>
    </source>
</evidence>
<reference evidence="2" key="2">
    <citation type="submission" date="2022-01" db="EMBL/GenBank/DDBJ databases">
        <authorList>
            <person name="Yamashiro T."/>
            <person name="Shiraishi A."/>
            <person name="Satake H."/>
            <person name="Nakayama K."/>
        </authorList>
    </citation>
    <scope>NUCLEOTIDE SEQUENCE</scope>
</reference>
<sequence length="87" mass="9729">MGSPHKQPEAYKPICPDYQCLIVWTIGAMVRIFLVKVHVFQAVWDRAARAIRFPLAFSSIAVMFRLIECGSSCSESSGFCCGSWRAV</sequence>